<keyword evidence="4" id="KW-0521">NADP</keyword>
<sequence>MRYDVVIVGAGLGGLECAYILAKKGLNVCVLEKEAQVGGCLQMFRRRGYAFDTGFHYVGGLGDGEPLNRIFSYF</sequence>
<dbReference type="InterPro" id="IPR036188">
    <property type="entry name" value="FAD/NAD-bd_sf"/>
</dbReference>
<keyword evidence="5" id="KW-0520">NAD</keyword>
<evidence type="ECO:0000256" key="3">
    <source>
        <dbReference type="ARBA" id="ARBA00022827"/>
    </source>
</evidence>
<organism evidence="6 7">
    <name type="scientific">Candidatus Aphodosoma intestinipullorum</name>
    <dbReference type="NCBI Taxonomy" id="2840674"/>
    <lineage>
        <taxon>Bacteria</taxon>
        <taxon>Pseudomonadati</taxon>
        <taxon>Bacteroidota</taxon>
        <taxon>Bacteroidia</taxon>
        <taxon>Bacteroidales</taxon>
        <taxon>Candidatus Aphodosoma</taxon>
    </lineage>
</organism>
<gene>
    <name evidence="6" type="ORF">IAC51_00730</name>
</gene>
<comment type="caution">
    <text evidence="6">The sequence shown here is derived from an EMBL/GenBank/DDBJ whole genome shotgun (WGS) entry which is preliminary data.</text>
</comment>
<evidence type="ECO:0000256" key="4">
    <source>
        <dbReference type="ARBA" id="ARBA00022857"/>
    </source>
</evidence>
<protein>
    <submittedName>
        <fullName evidence="6">FAD-dependent oxidoreductase</fullName>
    </submittedName>
</protein>
<keyword evidence="3" id="KW-0274">FAD</keyword>
<reference evidence="6" key="2">
    <citation type="journal article" date="2021" name="PeerJ">
        <title>Extensive microbial diversity within the chicken gut microbiome revealed by metagenomics and culture.</title>
        <authorList>
            <person name="Gilroy R."/>
            <person name="Ravi A."/>
            <person name="Getino M."/>
            <person name="Pursley I."/>
            <person name="Horton D.L."/>
            <person name="Alikhan N.F."/>
            <person name="Baker D."/>
            <person name="Gharbi K."/>
            <person name="Hall N."/>
            <person name="Watson M."/>
            <person name="Adriaenssens E.M."/>
            <person name="Foster-Nyarko E."/>
            <person name="Jarju S."/>
            <person name="Secka A."/>
            <person name="Antonio M."/>
            <person name="Oren A."/>
            <person name="Chaudhuri R.R."/>
            <person name="La Ragione R."/>
            <person name="Hildebrand F."/>
            <person name="Pallen M.J."/>
        </authorList>
    </citation>
    <scope>NUCLEOTIDE SEQUENCE</scope>
    <source>
        <strain evidence="6">3924</strain>
    </source>
</reference>
<dbReference type="Proteomes" id="UP000712007">
    <property type="component" value="Unassembled WGS sequence"/>
</dbReference>
<keyword evidence="2" id="KW-0732">Signal</keyword>
<proteinExistence type="predicted"/>
<dbReference type="EMBL" id="JADIMV010000017">
    <property type="protein sequence ID" value="MBO8439158.1"/>
    <property type="molecule type" value="Genomic_DNA"/>
</dbReference>
<accession>A0A940DIE1</accession>
<evidence type="ECO:0000313" key="6">
    <source>
        <dbReference type="EMBL" id="MBO8439158.1"/>
    </source>
</evidence>
<dbReference type="PANTHER" id="PTHR46091">
    <property type="entry name" value="BLR7054 PROTEIN"/>
    <property type="match status" value="1"/>
</dbReference>
<evidence type="ECO:0000256" key="5">
    <source>
        <dbReference type="ARBA" id="ARBA00023027"/>
    </source>
</evidence>
<name>A0A940DIE1_9BACT</name>
<dbReference type="PANTHER" id="PTHR46091:SF3">
    <property type="entry name" value="AMINE OXIDASE DOMAIN-CONTAINING PROTEIN"/>
    <property type="match status" value="1"/>
</dbReference>
<dbReference type="SUPFAM" id="SSF51905">
    <property type="entry name" value="FAD/NAD(P)-binding domain"/>
    <property type="match status" value="1"/>
</dbReference>
<dbReference type="Pfam" id="PF13450">
    <property type="entry name" value="NAD_binding_8"/>
    <property type="match status" value="1"/>
</dbReference>
<evidence type="ECO:0000256" key="2">
    <source>
        <dbReference type="ARBA" id="ARBA00022729"/>
    </source>
</evidence>
<feature type="non-terminal residue" evidence="6">
    <location>
        <position position="74"/>
    </location>
</feature>
<reference evidence="6" key="1">
    <citation type="submission" date="2020-10" db="EMBL/GenBank/DDBJ databases">
        <authorList>
            <person name="Gilroy R."/>
        </authorList>
    </citation>
    <scope>NUCLEOTIDE SEQUENCE</scope>
    <source>
        <strain evidence="6">3924</strain>
    </source>
</reference>
<dbReference type="AlphaFoldDB" id="A0A940DIE1"/>
<evidence type="ECO:0000313" key="7">
    <source>
        <dbReference type="Proteomes" id="UP000712007"/>
    </source>
</evidence>
<dbReference type="PRINTS" id="PR00419">
    <property type="entry name" value="ADXRDTASE"/>
</dbReference>
<dbReference type="InterPro" id="IPR052206">
    <property type="entry name" value="Retinol_saturase"/>
</dbReference>
<evidence type="ECO:0000256" key="1">
    <source>
        <dbReference type="ARBA" id="ARBA00022630"/>
    </source>
</evidence>
<dbReference type="Gene3D" id="3.50.50.60">
    <property type="entry name" value="FAD/NAD(P)-binding domain"/>
    <property type="match status" value="1"/>
</dbReference>
<keyword evidence="1" id="KW-0285">Flavoprotein</keyword>